<reference evidence="8 9" key="1">
    <citation type="submission" date="2011-11" db="EMBL/GenBank/DDBJ databases">
        <title>Whole genome shotgun sequence of Gordonia amarae NBRC 15530.</title>
        <authorList>
            <person name="Takarada H."/>
            <person name="Hosoyama A."/>
            <person name="Tsuchikane K."/>
            <person name="Katsumata H."/>
            <person name="Yamazaki S."/>
            <person name="Fujita N."/>
        </authorList>
    </citation>
    <scope>NUCLEOTIDE SEQUENCE [LARGE SCALE GENOMIC DNA]</scope>
    <source>
        <strain evidence="8 9">NBRC 15530</strain>
    </source>
</reference>
<name>G7GVW9_9ACTN</name>
<evidence type="ECO:0000256" key="2">
    <source>
        <dbReference type="ARBA" id="ARBA00022692"/>
    </source>
</evidence>
<keyword evidence="5" id="KW-0046">Antibiotic resistance</keyword>
<dbReference type="EMBL" id="BAED01000071">
    <property type="protein sequence ID" value="GAB07744.1"/>
    <property type="molecule type" value="Genomic_DNA"/>
</dbReference>
<gene>
    <name evidence="8" type="ORF">GOAMR_71_00970</name>
</gene>
<evidence type="ECO:0000313" key="8">
    <source>
        <dbReference type="EMBL" id="GAB07744.1"/>
    </source>
</evidence>
<evidence type="ECO:0000256" key="5">
    <source>
        <dbReference type="ARBA" id="ARBA00023251"/>
    </source>
</evidence>
<dbReference type="PIRSF" id="PIRSF006648">
    <property type="entry name" value="DrrB"/>
    <property type="match status" value="1"/>
</dbReference>
<accession>G7GVW9</accession>
<dbReference type="InterPro" id="IPR013525">
    <property type="entry name" value="ABC2_TM"/>
</dbReference>
<keyword evidence="3 6" id="KW-1133">Transmembrane helix</keyword>
<dbReference type="AlphaFoldDB" id="G7GVW9"/>
<comment type="caution">
    <text evidence="8">The sequence shown here is derived from an EMBL/GenBank/DDBJ whole genome shotgun (WGS) entry which is preliminary data.</text>
</comment>
<dbReference type="GO" id="GO:0043190">
    <property type="term" value="C:ATP-binding cassette (ABC) transporter complex"/>
    <property type="evidence" value="ECO:0007669"/>
    <property type="project" value="InterPro"/>
</dbReference>
<organism evidence="8 9">
    <name type="scientific">Gordonia amarae NBRC 15530</name>
    <dbReference type="NCBI Taxonomy" id="1075090"/>
    <lineage>
        <taxon>Bacteria</taxon>
        <taxon>Bacillati</taxon>
        <taxon>Actinomycetota</taxon>
        <taxon>Actinomycetes</taxon>
        <taxon>Mycobacteriales</taxon>
        <taxon>Gordoniaceae</taxon>
        <taxon>Gordonia</taxon>
    </lineage>
</organism>
<evidence type="ECO:0000256" key="1">
    <source>
        <dbReference type="ARBA" id="ARBA00004141"/>
    </source>
</evidence>
<keyword evidence="9" id="KW-1185">Reference proteome</keyword>
<feature type="transmembrane region" description="Helical" evidence="6">
    <location>
        <begin position="62"/>
        <end position="88"/>
    </location>
</feature>
<dbReference type="Pfam" id="PF12698">
    <property type="entry name" value="ABC2_membrane_3"/>
    <property type="match status" value="1"/>
</dbReference>
<dbReference type="Proteomes" id="UP000006023">
    <property type="component" value="Unassembled WGS sequence"/>
</dbReference>
<evidence type="ECO:0000313" key="9">
    <source>
        <dbReference type="Proteomes" id="UP000006023"/>
    </source>
</evidence>
<evidence type="ECO:0000259" key="7">
    <source>
        <dbReference type="Pfam" id="PF12698"/>
    </source>
</evidence>
<dbReference type="STRING" id="1075090.GOAMR_71_00970"/>
<protein>
    <recommendedName>
        <fullName evidence="7">ABC-2 type transporter transmembrane domain-containing protein</fullName>
    </recommendedName>
</protein>
<keyword evidence="2 6" id="KW-0812">Transmembrane</keyword>
<comment type="subcellular location">
    <subcellularLocation>
        <location evidence="1">Membrane</location>
        <topology evidence="1">Multi-pass membrane protein</topology>
    </subcellularLocation>
</comment>
<feature type="transmembrane region" description="Helical" evidence="6">
    <location>
        <begin position="109"/>
        <end position="130"/>
    </location>
</feature>
<dbReference type="InterPro" id="IPR000412">
    <property type="entry name" value="ABC_2_transport"/>
</dbReference>
<feature type="transmembrane region" description="Helical" evidence="6">
    <location>
        <begin position="174"/>
        <end position="194"/>
    </location>
</feature>
<proteinExistence type="predicted"/>
<dbReference type="GO" id="GO:0140359">
    <property type="term" value="F:ABC-type transporter activity"/>
    <property type="evidence" value="ECO:0007669"/>
    <property type="project" value="InterPro"/>
</dbReference>
<feature type="transmembrane region" description="Helical" evidence="6">
    <location>
        <begin position="32"/>
        <end position="50"/>
    </location>
</feature>
<dbReference type="GO" id="GO:0046677">
    <property type="term" value="P:response to antibiotic"/>
    <property type="evidence" value="ECO:0007669"/>
    <property type="project" value="UniProtKB-KW"/>
</dbReference>
<evidence type="ECO:0000256" key="4">
    <source>
        <dbReference type="ARBA" id="ARBA00023136"/>
    </source>
</evidence>
<dbReference type="eggNOG" id="COG0842">
    <property type="taxonomic scope" value="Bacteria"/>
</dbReference>
<feature type="transmembrane region" description="Helical" evidence="6">
    <location>
        <begin position="142"/>
        <end position="162"/>
    </location>
</feature>
<feature type="transmembrane region" description="Helical" evidence="6">
    <location>
        <begin position="236"/>
        <end position="257"/>
    </location>
</feature>
<feature type="domain" description="ABC-2 type transporter transmembrane" evidence="7">
    <location>
        <begin position="61"/>
        <end position="255"/>
    </location>
</feature>
<keyword evidence="4 6" id="KW-0472">Membrane</keyword>
<dbReference type="RefSeq" id="WP_005192984.1">
    <property type="nucleotide sequence ID" value="NZ_BAED01000071.1"/>
</dbReference>
<sequence length="262" mass="27694">MTATITAGARVSTTLRFAGYDLMRLSRDWSTLFFSIMLPVAMYLIFGAFQDYGNDRINDSNVTAYVMVAMALYAGITGAVGAAGTIAMENQTGWGRQLALTPLTAGQRLSANLIGIAVRAVLPILAVYLAGALTGAEMPTGVWASTLALAVVMSVPFGLYGIAWATAIPTAASVSIAATSVVVLAFLGGMFMPLSEGLLAVGRFTPAYGASTLTRYPMTDGIQSTVDGQLSDPDPLWWPLLNVIVWTAVFAAAVLLLRRQRR</sequence>
<evidence type="ECO:0000256" key="6">
    <source>
        <dbReference type="SAM" id="Phobius"/>
    </source>
</evidence>
<evidence type="ECO:0000256" key="3">
    <source>
        <dbReference type="ARBA" id="ARBA00022989"/>
    </source>
</evidence>